<name>A0AAD9UN12_9APIC</name>
<comment type="caution">
    <text evidence="1">The sequence shown here is derived from an EMBL/GenBank/DDBJ whole genome shotgun (WGS) entry which is preliminary data.</text>
</comment>
<reference evidence="1" key="1">
    <citation type="journal article" date="2023" name="Nat. Microbiol.">
        <title>Babesia duncani multi-omics identifies virulence factors and drug targets.</title>
        <authorList>
            <person name="Singh P."/>
            <person name="Lonardi S."/>
            <person name="Liang Q."/>
            <person name="Vydyam P."/>
            <person name="Khabirova E."/>
            <person name="Fang T."/>
            <person name="Gihaz S."/>
            <person name="Thekkiniath J."/>
            <person name="Munshi M."/>
            <person name="Abel S."/>
            <person name="Ciampossin L."/>
            <person name="Batugedara G."/>
            <person name="Gupta M."/>
            <person name="Lu X.M."/>
            <person name="Lenz T."/>
            <person name="Chakravarty S."/>
            <person name="Cornillot E."/>
            <person name="Hu Y."/>
            <person name="Ma W."/>
            <person name="Gonzalez L.M."/>
            <person name="Sanchez S."/>
            <person name="Estrada K."/>
            <person name="Sanchez-Flores A."/>
            <person name="Montero E."/>
            <person name="Harb O.S."/>
            <person name="Le Roch K.G."/>
            <person name="Mamoun C.B."/>
        </authorList>
    </citation>
    <scope>NUCLEOTIDE SEQUENCE</scope>
    <source>
        <strain evidence="1">WA1</strain>
    </source>
</reference>
<dbReference type="Proteomes" id="UP001214638">
    <property type="component" value="Unassembled WGS sequence"/>
</dbReference>
<keyword evidence="2" id="KW-1185">Reference proteome</keyword>
<evidence type="ECO:0000313" key="1">
    <source>
        <dbReference type="EMBL" id="KAK2195340.1"/>
    </source>
</evidence>
<sequence length="125" mass="14368">MFKSRNIPITRKNLSKTYIKNVIAQDKDAPKDGIRQEIAKDKDNEPEAESCSIDLANTQQLKLVPNFKRSRGVSLQVNDGPFERIDDQERTENTLACNFHVISDNVEREILTDLYVLIQLMHVPE</sequence>
<proteinExistence type="predicted"/>
<dbReference type="EMBL" id="JALLKP010000004">
    <property type="protein sequence ID" value="KAK2195340.1"/>
    <property type="molecule type" value="Genomic_DNA"/>
</dbReference>
<protein>
    <submittedName>
        <fullName evidence="1">Uncharacterized protein</fullName>
    </submittedName>
</protein>
<gene>
    <name evidence="1" type="ORF">BdWA1_003016</name>
</gene>
<dbReference type="KEGG" id="bdw:94337313"/>
<evidence type="ECO:0000313" key="2">
    <source>
        <dbReference type="Proteomes" id="UP001214638"/>
    </source>
</evidence>
<dbReference type="GeneID" id="94337313"/>
<accession>A0AAD9UN12</accession>
<dbReference type="AlphaFoldDB" id="A0AAD9UN12"/>
<dbReference type="RefSeq" id="XP_067802183.1">
    <property type="nucleotide sequence ID" value="XM_067948032.1"/>
</dbReference>
<organism evidence="1 2">
    <name type="scientific">Babesia duncani</name>
    <dbReference type="NCBI Taxonomy" id="323732"/>
    <lineage>
        <taxon>Eukaryota</taxon>
        <taxon>Sar</taxon>
        <taxon>Alveolata</taxon>
        <taxon>Apicomplexa</taxon>
        <taxon>Aconoidasida</taxon>
        <taxon>Piroplasmida</taxon>
        <taxon>Babesiidae</taxon>
        <taxon>Babesia</taxon>
    </lineage>
</organism>